<dbReference type="InterPro" id="IPR012334">
    <property type="entry name" value="Pectin_lyas_fold"/>
</dbReference>
<accession>A0ABW0NDW9</accession>
<gene>
    <name evidence="1" type="ORF">ACFPOE_07145</name>
</gene>
<dbReference type="Proteomes" id="UP001596037">
    <property type="component" value="Unassembled WGS sequence"/>
</dbReference>
<dbReference type="Gene3D" id="2.160.20.10">
    <property type="entry name" value="Single-stranded right-handed beta-helix, Pectin lyase-like"/>
    <property type="match status" value="1"/>
</dbReference>
<dbReference type="InterPro" id="IPR006311">
    <property type="entry name" value="TAT_signal"/>
</dbReference>
<dbReference type="SUPFAM" id="SSF51126">
    <property type="entry name" value="Pectin lyase-like"/>
    <property type="match status" value="1"/>
</dbReference>
<organism evidence="1 2">
    <name type="scientific">Caenimonas terrae</name>
    <dbReference type="NCBI Taxonomy" id="696074"/>
    <lineage>
        <taxon>Bacteria</taxon>
        <taxon>Pseudomonadati</taxon>
        <taxon>Pseudomonadota</taxon>
        <taxon>Betaproteobacteria</taxon>
        <taxon>Burkholderiales</taxon>
        <taxon>Comamonadaceae</taxon>
        <taxon>Caenimonas</taxon>
    </lineage>
</organism>
<protein>
    <submittedName>
        <fullName evidence="1">Uncharacterized protein</fullName>
    </submittedName>
</protein>
<evidence type="ECO:0000313" key="2">
    <source>
        <dbReference type="Proteomes" id="UP001596037"/>
    </source>
</evidence>
<dbReference type="PROSITE" id="PS51318">
    <property type="entry name" value="TAT"/>
    <property type="match status" value="1"/>
</dbReference>
<comment type="caution">
    <text evidence="1">The sequence shown here is derived from an EMBL/GenBank/DDBJ whole genome shotgun (WGS) entry which is preliminary data.</text>
</comment>
<reference evidence="2" key="1">
    <citation type="journal article" date="2019" name="Int. J. Syst. Evol. Microbiol.">
        <title>The Global Catalogue of Microorganisms (GCM) 10K type strain sequencing project: providing services to taxonomists for standard genome sequencing and annotation.</title>
        <authorList>
            <consortium name="The Broad Institute Genomics Platform"/>
            <consortium name="The Broad Institute Genome Sequencing Center for Infectious Disease"/>
            <person name="Wu L."/>
            <person name="Ma J."/>
        </authorList>
    </citation>
    <scope>NUCLEOTIDE SEQUENCE [LARGE SCALE GENOMIC DNA]</scope>
    <source>
        <strain evidence="2">CCUG 57401</strain>
    </source>
</reference>
<dbReference type="InterPro" id="IPR011050">
    <property type="entry name" value="Pectin_lyase_fold/virulence"/>
</dbReference>
<name>A0ABW0NDW9_9BURK</name>
<evidence type="ECO:0000313" key="1">
    <source>
        <dbReference type="EMBL" id="MFC5497303.1"/>
    </source>
</evidence>
<dbReference type="EMBL" id="JBHSMF010000006">
    <property type="protein sequence ID" value="MFC5497303.1"/>
    <property type="molecule type" value="Genomic_DNA"/>
</dbReference>
<proteinExistence type="predicted"/>
<sequence>MRDLSRRQILAAATGATLLGTIQPGVGAVARTLQDKGIEGVTPKDYGAAADGVTVDVVAIRKAFAASKTVRFSQGTYNFGDIGANGVLVDLTALGPGITMIVDAGAEFLCNTTDNTLTAFFLLESNSHFTVKGTASFRDTGYNGLSTPIRGAVGFLLTNHTAHNWGDVNIEAIHGHRIVAPLLINGTVSAADRVRDIVVGHIVADDCYYGFNAQNQGDRVGIGKISAYRCYRPYFVYGVTAHEVEVVNRAPRSNSGAVNISRSDGGLPTRGIRVRYSERENVVLTTTAHVLINHIGPSLGEISGIHVTYDIEDLAGAAPPVKIVTYTAPGGVETNALLANVVDDVHISGKCVGRNGAVTCTANYTAKGRLHWGGGPGSSYDGTIPKQFRIDDNYAPA</sequence>
<keyword evidence="2" id="KW-1185">Reference proteome</keyword>